<evidence type="ECO:0000313" key="2">
    <source>
        <dbReference type="Proteomes" id="UP000826195"/>
    </source>
</evidence>
<protein>
    <submittedName>
        <fullName evidence="1">Uncharacterized protein</fullName>
    </submittedName>
</protein>
<name>A0AAV7J997_COTGL</name>
<dbReference type="Proteomes" id="UP000826195">
    <property type="component" value="Unassembled WGS sequence"/>
</dbReference>
<dbReference type="AlphaFoldDB" id="A0AAV7J997"/>
<comment type="caution">
    <text evidence="1">The sequence shown here is derived from an EMBL/GenBank/DDBJ whole genome shotgun (WGS) entry which is preliminary data.</text>
</comment>
<keyword evidence="2" id="KW-1185">Reference proteome</keyword>
<reference evidence="1 2" key="1">
    <citation type="journal article" date="2021" name="J. Hered.">
        <title>A chromosome-level genome assembly of the parasitoid wasp, Cotesia glomerata (Hymenoptera: Braconidae).</title>
        <authorList>
            <person name="Pinto B.J."/>
            <person name="Weis J.J."/>
            <person name="Gamble T."/>
            <person name="Ode P.J."/>
            <person name="Paul R."/>
            <person name="Zaspel J.M."/>
        </authorList>
    </citation>
    <scope>NUCLEOTIDE SEQUENCE [LARGE SCALE GENOMIC DNA]</scope>
    <source>
        <strain evidence="1">CgM1</strain>
    </source>
</reference>
<gene>
    <name evidence="1" type="ORF">KQX54_018293</name>
</gene>
<proteinExistence type="predicted"/>
<organism evidence="1 2">
    <name type="scientific">Cotesia glomerata</name>
    <name type="common">Lepidopteran parasitic wasp</name>
    <name type="synonym">Apanteles glomeratus</name>
    <dbReference type="NCBI Taxonomy" id="32391"/>
    <lineage>
        <taxon>Eukaryota</taxon>
        <taxon>Metazoa</taxon>
        <taxon>Ecdysozoa</taxon>
        <taxon>Arthropoda</taxon>
        <taxon>Hexapoda</taxon>
        <taxon>Insecta</taxon>
        <taxon>Pterygota</taxon>
        <taxon>Neoptera</taxon>
        <taxon>Endopterygota</taxon>
        <taxon>Hymenoptera</taxon>
        <taxon>Apocrita</taxon>
        <taxon>Ichneumonoidea</taxon>
        <taxon>Braconidae</taxon>
        <taxon>Microgastrinae</taxon>
        <taxon>Cotesia</taxon>
    </lineage>
</organism>
<dbReference type="EMBL" id="JAHXZJ010000001">
    <property type="protein sequence ID" value="KAH0568107.1"/>
    <property type="molecule type" value="Genomic_DNA"/>
</dbReference>
<sequence>MLTQVNVMPGQLSKSFKHKEYGALKEITFLHAWILPHENASIGKPFTGLYEVLKFVGWQGLEEQQTLNERSGKVDFTSHGVICRALKNCPLGDYGERCRELDECILYLFSTSKCIYSNGDNTCVEEEEEEASCEHVRNDKRSNVPVGYVAFTLGNDLIPLDVFGEKNVLILSFVVLPSLEKPCV</sequence>
<accession>A0AAV7J997</accession>
<evidence type="ECO:0000313" key="1">
    <source>
        <dbReference type="EMBL" id="KAH0568107.1"/>
    </source>
</evidence>